<dbReference type="AlphaFoldDB" id="A0A0B8QKK3"/>
<dbReference type="GO" id="GO:0005886">
    <property type="term" value="C:plasma membrane"/>
    <property type="evidence" value="ECO:0007669"/>
    <property type="project" value="UniProtKB-SubCell"/>
</dbReference>
<proteinExistence type="inferred from homology"/>
<keyword evidence="5 6" id="KW-0472">Membrane</keyword>
<name>A0A0B8QKK3_LACLL</name>
<dbReference type="InterPro" id="IPR005359">
    <property type="entry name" value="UPF0154"/>
</dbReference>
<evidence type="ECO:0000313" key="8">
    <source>
        <dbReference type="Proteomes" id="UP000031847"/>
    </source>
</evidence>
<keyword evidence="4 6" id="KW-1133">Transmembrane helix</keyword>
<evidence type="ECO:0000256" key="4">
    <source>
        <dbReference type="ARBA" id="ARBA00022989"/>
    </source>
</evidence>
<comment type="similarity">
    <text evidence="2 6">Belongs to the UPF0154 family.</text>
</comment>
<evidence type="ECO:0000313" key="7">
    <source>
        <dbReference type="EMBL" id="GAM80345.1"/>
    </source>
</evidence>
<organism evidence="7 8">
    <name type="scientific">Lactococcus lactis subsp. lactis</name>
    <name type="common">Streptococcus lactis</name>
    <dbReference type="NCBI Taxonomy" id="1360"/>
    <lineage>
        <taxon>Bacteria</taxon>
        <taxon>Bacillati</taxon>
        <taxon>Bacillota</taxon>
        <taxon>Bacilli</taxon>
        <taxon>Lactobacillales</taxon>
        <taxon>Streptococcaceae</taxon>
        <taxon>Lactococcus</taxon>
    </lineage>
</organism>
<reference evidence="7 8" key="1">
    <citation type="submission" date="2015-01" db="EMBL/GenBank/DDBJ databases">
        <title>Lactococcus lactis subsp.lactis JCM 5805 whole genome shotgun sequence.</title>
        <authorList>
            <person name="Fujii T."/>
            <person name="Tomita Y."/>
            <person name="Ikushima S."/>
            <person name="Fujiwara D."/>
        </authorList>
    </citation>
    <scope>NUCLEOTIDE SEQUENCE [LARGE SCALE GENOMIC DNA]</scope>
    <source>
        <strain evidence="7 8">JCM 5805</strain>
    </source>
</reference>
<dbReference type="Pfam" id="PF03672">
    <property type="entry name" value="UPF0154"/>
    <property type="match status" value="1"/>
</dbReference>
<sequence length="106" mass="12349">MLTKGLKFDIIRCHQWRKLFAKIRRFKMNLILAILLMVVCLLAGFFLGTWFSQRQTKKLLMDNPPLNEDAVRLMMGSMGRKPSEVQVQQVLRQIRAAAKQSDTNKK</sequence>
<keyword evidence="3 6" id="KW-0812">Transmembrane</keyword>
<dbReference type="EMBL" id="BBSI01000022">
    <property type="protein sequence ID" value="GAM80345.1"/>
    <property type="molecule type" value="Genomic_DNA"/>
</dbReference>
<dbReference type="HAMAP" id="MF_00363">
    <property type="entry name" value="UPF0154"/>
    <property type="match status" value="1"/>
</dbReference>
<gene>
    <name evidence="7" type="ORF">JCM5805K_1456</name>
</gene>
<evidence type="ECO:0000256" key="3">
    <source>
        <dbReference type="ARBA" id="ARBA00022692"/>
    </source>
</evidence>
<evidence type="ECO:0000256" key="1">
    <source>
        <dbReference type="ARBA" id="ARBA00004167"/>
    </source>
</evidence>
<evidence type="ECO:0000256" key="6">
    <source>
        <dbReference type="HAMAP-Rule" id="MF_00363"/>
    </source>
</evidence>
<comment type="subcellular location">
    <subcellularLocation>
        <location evidence="6">Cell membrane</location>
        <topology evidence="6">Single-pass membrane protein</topology>
    </subcellularLocation>
    <subcellularLocation>
        <location evidence="1">Membrane</location>
        <topology evidence="1">Single-pass membrane protein</topology>
    </subcellularLocation>
</comment>
<protein>
    <recommendedName>
        <fullName evidence="6">UPF0154 protein JCM5805K_1456</fullName>
    </recommendedName>
</protein>
<keyword evidence="6" id="KW-1003">Cell membrane</keyword>
<evidence type="ECO:0000256" key="2">
    <source>
        <dbReference type="ARBA" id="ARBA00006694"/>
    </source>
</evidence>
<accession>A0A0B8QKK3</accession>
<dbReference type="Proteomes" id="UP000031847">
    <property type="component" value="Unassembled WGS sequence"/>
</dbReference>
<comment type="caution">
    <text evidence="7">The sequence shown here is derived from an EMBL/GenBank/DDBJ whole genome shotgun (WGS) entry which is preliminary data.</text>
</comment>
<feature type="transmembrane region" description="Helical" evidence="6">
    <location>
        <begin position="30"/>
        <end position="51"/>
    </location>
</feature>
<evidence type="ECO:0000256" key="5">
    <source>
        <dbReference type="ARBA" id="ARBA00023136"/>
    </source>
</evidence>